<sequence>MARFVNILVILATIYAAKCFIHFDGHHYYDAVHSWKLINLLWHSFFHAQQELKYIFSNYTLKTKQNLNDEITEWIKNQSKILENAITENLNNFMHQINQTRMSIEQAPNISIETGEALLNLLTIKANMSLTKIEENDEIKQIMKTLNRKQEQEQQQQQQQRIRRRAWDSYEYLDCDDEIHPNITDIIELYYYS</sequence>
<keyword evidence="4" id="KW-1185">Reference proteome</keyword>
<name>A0A8R1XTD2_ONCVO</name>
<evidence type="ECO:0008006" key="5">
    <source>
        <dbReference type="Google" id="ProtNLM"/>
    </source>
</evidence>
<proteinExistence type="predicted"/>
<dbReference type="EMBL" id="CMVM020000082">
    <property type="status" value="NOT_ANNOTATED_CDS"/>
    <property type="molecule type" value="Genomic_DNA"/>
</dbReference>
<reference evidence="3" key="2">
    <citation type="submission" date="2022-06" db="UniProtKB">
        <authorList>
            <consortium name="EnsemblMetazoa"/>
        </authorList>
    </citation>
    <scope>IDENTIFICATION</scope>
</reference>
<evidence type="ECO:0000313" key="4">
    <source>
        <dbReference type="Proteomes" id="UP000024404"/>
    </source>
</evidence>
<keyword evidence="2" id="KW-0732">Signal</keyword>
<dbReference type="AlphaFoldDB" id="A0A8R1XTD2"/>
<dbReference type="Proteomes" id="UP000024404">
    <property type="component" value="Unassembled WGS sequence"/>
</dbReference>
<reference evidence="4" key="1">
    <citation type="submission" date="2013-10" db="EMBL/GenBank/DDBJ databases">
        <title>Genome sequencing of Onchocerca volvulus.</title>
        <authorList>
            <person name="Cotton J."/>
            <person name="Tsai J."/>
            <person name="Stanley E."/>
            <person name="Tracey A."/>
            <person name="Holroyd N."/>
            <person name="Lustigman S."/>
            <person name="Berriman M."/>
        </authorList>
    </citation>
    <scope>NUCLEOTIDE SEQUENCE</scope>
</reference>
<accession>A0A8R1XTD2</accession>
<evidence type="ECO:0000256" key="1">
    <source>
        <dbReference type="SAM" id="Coils"/>
    </source>
</evidence>
<protein>
    <recommendedName>
        <fullName evidence="5">SXP/RAL-2 family protein Ani s 5-like cation-binding domain-containing protein</fullName>
    </recommendedName>
</protein>
<feature type="signal peptide" evidence="2">
    <location>
        <begin position="1"/>
        <end position="19"/>
    </location>
</feature>
<feature type="chain" id="PRO_5035790394" description="SXP/RAL-2 family protein Ani s 5-like cation-binding domain-containing protein" evidence="2">
    <location>
        <begin position="20"/>
        <end position="193"/>
    </location>
</feature>
<evidence type="ECO:0000313" key="3">
    <source>
        <dbReference type="EnsemblMetazoa" id="OVOC3265.1"/>
    </source>
</evidence>
<evidence type="ECO:0000256" key="2">
    <source>
        <dbReference type="SAM" id="SignalP"/>
    </source>
</evidence>
<organism evidence="3 4">
    <name type="scientific">Onchocerca volvulus</name>
    <dbReference type="NCBI Taxonomy" id="6282"/>
    <lineage>
        <taxon>Eukaryota</taxon>
        <taxon>Metazoa</taxon>
        <taxon>Ecdysozoa</taxon>
        <taxon>Nematoda</taxon>
        <taxon>Chromadorea</taxon>
        <taxon>Rhabditida</taxon>
        <taxon>Spirurina</taxon>
        <taxon>Spiruromorpha</taxon>
        <taxon>Filarioidea</taxon>
        <taxon>Onchocercidae</taxon>
        <taxon>Onchocerca</taxon>
    </lineage>
</organism>
<dbReference type="EnsemblMetazoa" id="OVOC3265.1">
    <property type="protein sequence ID" value="OVOC3265.1"/>
    <property type="gene ID" value="WBGene00240074"/>
</dbReference>
<feature type="coiled-coil region" evidence="1">
    <location>
        <begin position="132"/>
        <end position="163"/>
    </location>
</feature>
<keyword evidence="1" id="KW-0175">Coiled coil</keyword>